<accession>A0A495VRA6</accession>
<comment type="caution">
    <text evidence="1">The sequence shown here is derived from an EMBL/GenBank/DDBJ whole genome shotgun (WGS) entry which is preliminary data.</text>
</comment>
<gene>
    <name evidence="1" type="ORF">BC742_1703</name>
</gene>
<dbReference type="Proteomes" id="UP000269493">
    <property type="component" value="Unassembled WGS sequence"/>
</dbReference>
<evidence type="ECO:0000313" key="1">
    <source>
        <dbReference type="EMBL" id="RKT51430.1"/>
    </source>
</evidence>
<keyword evidence="2" id="KW-1185">Reference proteome</keyword>
<reference evidence="1 2" key="1">
    <citation type="submission" date="2018-10" db="EMBL/GenBank/DDBJ databases">
        <title>Genomic Encyclopedia of Archaeal and Bacterial Type Strains, Phase II (KMG-II): from individual species to whole genera.</title>
        <authorList>
            <person name="Goeker M."/>
        </authorList>
    </citation>
    <scope>NUCLEOTIDE SEQUENCE [LARGE SCALE GENOMIC DNA]</scope>
    <source>
        <strain evidence="1 2">NSB1</strain>
    </source>
</reference>
<organism evidence="1 2">
    <name type="scientific">Coprobacter fastidiosus NSB1 = JCM 33896</name>
    <dbReference type="NCBI Taxonomy" id="1349822"/>
    <lineage>
        <taxon>Bacteria</taxon>
        <taxon>Pseudomonadati</taxon>
        <taxon>Bacteroidota</taxon>
        <taxon>Bacteroidia</taxon>
        <taxon>Bacteroidales</taxon>
        <taxon>Barnesiellaceae</taxon>
        <taxon>Coprobacter</taxon>
    </lineage>
</organism>
<protein>
    <submittedName>
        <fullName evidence="1">Uncharacterized protein</fullName>
    </submittedName>
</protein>
<sequence length="221" mass="25867">MKKLFLSAFIAILCLLWYYYFMNSSKEVINEEQKEVAINVEEDDATMKKSTHLKFKGVPIDGKLDEFKSRMKRKGFKHIGTQDNAEILQGDFADFKECMIYVSTLDNKDLVSKISVVFPEQKQWKYLYGDYTHLKELLTEKYGKPSACTEKFQFFHEPRNDSEKMSYALLGGCQYESRFTTDNGEITLWIEHESSLSCFVMLSYKDKDNSNIIREHAKDDL</sequence>
<dbReference type="EMBL" id="RBXN01000005">
    <property type="protein sequence ID" value="RKT51430.1"/>
    <property type="molecule type" value="Genomic_DNA"/>
</dbReference>
<proteinExistence type="predicted"/>
<dbReference type="GeneID" id="92929422"/>
<dbReference type="AlphaFoldDB" id="A0A495VRA6"/>
<dbReference type="RefSeq" id="WP_147404888.1">
    <property type="nucleotide sequence ID" value="NZ_KI440787.1"/>
</dbReference>
<evidence type="ECO:0000313" key="2">
    <source>
        <dbReference type="Proteomes" id="UP000269493"/>
    </source>
</evidence>
<name>A0A495VRA6_9BACT</name>
<dbReference type="OrthoDB" id="1025938at2"/>